<sequence>MKKYILFGLVFIFGTNLTWGALSIPYDCGVVNQEKDRYMEMFESLDNDILSEAELELAYDNLKDFCCSKSYLEDDCDSGESKKYPESPYLYDHIVDIGFRKLDGEEELLYDGVELDEKGQERREEIRELANSEDIVSPQVINNTFDQYWDVGGSDGMYRKYQLLCKESGLVQTKVFSIFSDDTSVSELTNACNGMLQDRVDRELTYVKSLMNVRGDHFMTTNLINYTDKYFARNRGISLLEKLVHFEALLLQVTKKVNEGTPQCSG</sequence>
<evidence type="ECO:0000313" key="1">
    <source>
        <dbReference type="EMBL" id="MBS8121699.1"/>
    </source>
</evidence>
<gene>
    <name evidence="1" type="ORF">VAMP_16n186</name>
</gene>
<comment type="caution">
    <text evidence="1">The sequence shown here is derived from an EMBL/GenBank/DDBJ whole genome shotgun (WGS) entry which is preliminary data.</text>
</comment>
<keyword evidence="2" id="KW-1185">Reference proteome</keyword>
<accession>A0ABS5QMJ9</accession>
<dbReference type="RefSeq" id="WP_213348477.1">
    <property type="nucleotide sequence ID" value="NZ_JAEDAM010000010.1"/>
</dbReference>
<dbReference type="EMBL" id="JAEDAM010000010">
    <property type="protein sequence ID" value="MBS8121699.1"/>
    <property type="molecule type" value="Genomic_DNA"/>
</dbReference>
<reference evidence="1 2" key="1">
    <citation type="journal article" date="2021" name="Nat. Commun.">
        <title>Reductive evolution and unique predatory mode in the CPR bacterium Vampirococcus lugosii.</title>
        <authorList>
            <person name="Moreira D."/>
            <person name="Zivanovic Y."/>
            <person name="Lopez-Archilla A.I."/>
            <person name="Iniesto M."/>
            <person name="Lopez-Garcia P."/>
        </authorList>
    </citation>
    <scope>NUCLEOTIDE SEQUENCE [LARGE SCALE GENOMIC DNA]</scope>
    <source>
        <strain evidence="1">Chiprana</strain>
    </source>
</reference>
<name>A0ABS5QMJ9_9BACT</name>
<protein>
    <submittedName>
        <fullName evidence="1">Uncharacterized protein</fullName>
    </submittedName>
</protein>
<proteinExistence type="predicted"/>
<organism evidence="1 2">
    <name type="scientific">Candidatus Vampirococcus lugosii</name>
    <dbReference type="NCBI Taxonomy" id="2789015"/>
    <lineage>
        <taxon>Bacteria</taxon>
        <taxon>Candidatus Absconditibacteriota</taxon>
        <taxon>Vampirococcus</taxon>
    </lineage>
</organism>
<dbReference type="Proteomes" id="UP000680365">
    <property type="component" value="Unassembled WGS sequence"/>
</dbReference>
<evidence type="ECO:0000313" key="2">
    <source>
        <dbReference type="Proteomes" id="UP000680365"/>
    </source>
</evidence>